<evidence type="ECO:0000256" key="5">
    <source>
        <dbReference type="ARBA" id="ARBA00035648"/>
    </source>
</evidence>
<dbReference type="EMBL" id="FQVY01000001">
    <property type="protein sequence ID" value="SHF69598.1"/>
    <property type="molecule type" value="Genomic_DNA"/>
</dbReference>
<name>A0AAQ1MBB3_9FIRM</name>
<dbReference type="Pfam" id="PF08340">
    <property type="entry name" value="YicC-like_C"/>
    <property type="match status" value="1"/>
</dbReference>
<keyword evidence="4" id="KW-0378">Hydrolase</keyword>
<comment type="similarity">
    <text evidence="5">Belongs to the YicC/YloC family.</text>
</comment>
<organism evidence="9 10">
    <name type="scientific">Bittarella massiliensis</name>
    <name type="common">ex Durand et al. 2017</name>
    <dbReference type="NCBI Taxonomy" id="1720313"/>
    <lineage>
        <taxon>Bacteria</taxon>
        <taxon>Bacillati</taxon>
        <taxon>Bacillota</taxon>
        <taxon>Clostridia</taxon>
        <taxon>Eubacteriales</taxon>
        <taxon>Oscillospiraceae</taxon>
        <taxon>Bittarella (ex Durand et al. 2017)</taxon>
    </lineage>
</organism>
<reference evidence="9" key="2">
    <citation type="submission" date="2016-11" db="EMBL/GenBank/DDBJ databases">
        <authorList>
            <person name="Varghese N."/>
            <person name="Submissions S."/>
        </authorList>
    </citation>
    <scope>NUCLEOTIDE SEQUENCE</scope>
    <source>
        <strain evidence="9">DSM 4029</strain>
    </source>
</reference>
<evidence type="ECO:0000313" key="11">
    <source>
        <dbReference type="Proteomes" id="UP000474718"/>
    </source>
</evidence>
<evidence type="ECO:0000259" key="7">
    <source>
        <dbReference type="Pfam" id="PF08340"/>
    </source>
</evidence>
<evidence type="ECO:0000259" key="6">
    <source>
        <dbReference type="Pfam" id="PF03755"/>
    </source>
</evidence>
<feature type="domain" description="Endoribonuclease YicC-like C-terminal" evidence="7">
    <location>
        <begin position="173"/>
        <end position="292"/>
    </location>
</feature>
<dbReference type="GO" id="GO:0016787">
    <property type="term" value="F:hydrolase activity"/>
    <property type="evidence" value="ECO:0007669"/>
    <property type="project" value="UniProtKB-KW"/>
</dbReference>
<dbReference type="InterPro" id="IPR013551">
    <property type="entry name" value="YicC-like_C"/>
</dbReference>
<evidence type="ECO:0000256" key="2">
    <source>
        <dbReference type="ARBA" id="ARBA00022722"/>
    </source>
</evidence>
<proteinExistence type="inferred from homology"/>
<dbReference type="Pfam" id="PF03755">
    <property type="entry name" value="YicC-like_N"/>
    <property type="match status" value="1"/>
</dbReference>
<keyword evidence="2" id="KW-0540">Nuclease</keyword>
<sequence length="292" mass="32790">MVRSMTGYGRSQQQLGGYDILLEIRSVNHRYFEFSCKTPRMYGYLEDRLKAFVQERVSRGKIQVNLYLQRLDGGDEVIAVNRAVAQGYLQALREVRAELDVDDDIALSDIARLPDVFAVRRAQEDPEAVWSLVAQVAEAAVDEFLAMRAAEGERMKDDILARAQAVLGYVAKIEAAAPQTVSAYRDRLYAKLQELLGDRQIDEGRLLTEAALFADKVATDEETVRLRSHVASLEEILAGGEAVGRKLDFLVQEFNREANTIGSKCSDVAISKLVVEMKSEIEKMREQVQNIE</sequence>
<accession>A0AAQ1MBB3</accession>
<dbReference type="InterPro" id="IPR013527">
    <property type="entry name" value="YicC-like_N"/>
</dbReference>
<keyword evidence="3" id="KW-0255">Endonuclease</keyword>
<reference evidence="8 11" key="3">
    <citation type="journal article" date="2019" name="Nat. Med.">
        <title>A library of human gut bacterial isolates paired with longitudinal multiomics data enables mechanistic microbiome research.</title>
        <authorList>
            <person name="Poyet M."/>
            <person name="Groussin M."/>
            <person name="Gibbons S.M."/>
            <person name="Avila-Pacheco J."/>
            <person name="Jiang X."/>
            <person name="Kearney S.M."/>
            <person name="Perrotta A.R."/>
            <person name="Berdy B."/>
            <person name="Zhao S."/>
            <person name="Lieberman T.D."/>
            <person name="Swanson P.K."/>
            <person name="Smith M."/>
            <person name="Roesemann S."/>
            <person name="Alexander J.E."/>
            <person name="Rich S.A."/>
            <person name="Livny J."/>
            <person name="Vlamakis H."/>
            <person name="Clish C."/>
            <person name="Bullock K."/>
            <person name="Deik A."/>
            <person name="Scott J."/>
            <person name="Pierce K.A."/>
            <person name="Xavier R.J."/>
            <person name="Alm E.J."/>
        </authorList>
    </citation>
    <scope>NUCLEOTIDE SEQUENCE [LARGE SCALE GENOMIC DNA]</scope>
    <source>
        <strain evidence="8 11">BIOML-A2</strain>
    </source>
</reference>
<feature type="domain" description="Endoribonuclease YicC-like N-terminal" evidence="6">
    <location>
        <begin position="2"/>
        <end position="156"/>
    </location>
</feature>
<evidence type="ECO:0000256" key="4">
    <source>
        <dbReference type="ARBA" id="ARBA00022801"/>
    </source>
</evidence>
<dbReference type="Proteomes" id="UP000474718">
    <property type="component" value="Unassembled WGS sequence"/>
</dbReference>
<keyword evidence="11" id="KW-1185">Reference proteome</keyword>
<dbReference type="InterPro" id="IPR005229">
    <property type="entry name" value="YicC/YloC-like"/>
</dbReference>
<evidence type="ECO:0000313" key="10">
    <source>
        <dbReference type="Proteomes" id="UP000184089"/>
    </source>
</evidence>
<dbReference type="AlphaFoldDB" id="A0AAQ1MBB3"/>
<dbReference type="RefSeq" id="WP_021658598.1">
    <property type="nucleotide sequence ID" value="NZ_FQVY01000001.1"/>
</dbReference>
<dbReference type="NCBIfam" id="TIGR00255">
    <property type="entry name" value="YicC/YloC family endoribonuclease"/>
    <property type="match status" value="1"/>
</dbReference>
<evidence type="ECO:0000256" key="1">
    <source>
        <dbReference type="ARBA" id="ARBA00001968"/>
    </source>
</evidence>
<dbReference type="PANTHER" id="PTHR30636:SF3">
    <property type="entry name" value="UPF0701 PROTEIN YICC"/>
    <property type="match status" value="1"/>
</dbReference>
<protein>
    <submittedName>
        <fullName evidence="9">TIGR00255 family protein</fullName>
    </submittedName>
    <submittedName>
        <fullName evidence="8">YicC family protein</fullName>
    </submittedName>
</protein>
<dbReference type="Proteomes" id="UP000184089">
    <property type="component" value="Unassembled WGS sequence"/>
</dbReference>
<evidence type="ECO:0000313" key="8">
    <source>
        <dbReference type="EMBL" id="MZL68711.1"/>
    </source>
</evidence>
<dbReference type="PANTHER" id="PTHR30636">
    <property type="entry name" value="UPF0701 PROTEIN YICC"/>
    <property type="match status" value="1"/>
</dbReference>
<reference evidence="10" key="1">
    <citation type="submission" date="2016-11" db="EMBL/GenBank/DDBJ databases">
        <authorList>
            <person name="Jaros S."/>
            <person name="Januszkiewicz K."/>
            <person name="Wedrychowicz H."/>
        </authorList>
    </citation>
    <scope>NUCLEOTIDE SEQUENCE [LARGE SCALE GENOMIC DNA]</scope>
    <source>
        <strain evidence="10">DSM 4029</strain>
    </source>
</reference>
<comment type="cofactor">
    <cofactor evidence="1">
        <name>a divalent metal cation</name>
        <dbReference type="ChEBI" id="CHEBI:60240"/>
    </cofactor>
</comment>
<dbReference type="EMBL" id="WWVX01000001">
    <property type="protein sequence ID" value="MZL68711.1"/>
    <property type="molecule type" value="Genomic_DNA"/>
</dbReference>
<dbReference type="GO" id="GO:0004521">
    <property type="term" value="F:RNA endonuclease activity"/>
    <property type="evidence" value="ECO:0007669"/>
    <property type="project" value="InterPro"/>
</dbReference>
<gene>
    <name evidence="8" type="ORF">GT747_02835</name>
    <name evidence="9" type="ORF">SAMN05444424_0369</name>
</gene>
<comment type="caution">
    <text evidence="9">The sequence shown here is derived from an EMBL/GenBank/DDBJ whole genome shotgun (WGS) entry which is preliminary data.</text>
</comment>
<evidence type="ECO:0000313" key="9">
    <source>
        <dbReference type="EMBL" id="SHF69598.1"/>
    </source>
</evidence>
<evidence type="ECO:0000256" key="3">
    <source>
        <dbReference type="ARBA" id="ARBA00022759"/>
    </source>
</evidence>